<dbReference type="RefSeq" id="XP_009825618.1">
    <property type="nucleotide sequence ID" value="XM_009827316.1"/>
</dbReference>
<evidence type="ECO:0000313" key="1">
    <source>
        <dbReference type="EMBL" id="ETV85600.1"/>
    </source>
</evidence>
<dbReference type="GeneID" id="20805302"/>
<reference evidence="1" key="1">
    <citation type="submission" date="2013-12" db="EMBL/GenBank/DDBJ databases">
        <title>The Genome Sequence of Aphanomyces astaci APO3.</title>
        <authorList>
            <consortium name="The Broad Institute Genomics Platform"/>
            <person name="Russ C."/>
            <person name="Tyler B."/>
            <person name="van West P."/>
            <person name="Dieguez-Uribeondo J."/>
            <person name="Young S.K."/>
            <person name="Zeng Q."/>
            <person name="Gargeya S."/>
            <person name="Fitzgerald M."/>
            <person name="Abouelleil A."/>
            <person name="Alvarado L."/>
            <person name="Chapman S.B."/>
            <person name="Gainer-Dewar J."/>
            <person name="Goldberg J."/>
            <person name="Griggs A."/>
            <person name="Gujja S."/>
            <person name="Hansen M."/>
            <person name="Howarth C."/>
            <person name="Imamovic A."/>
            <person name="Ireland A."/>
            <person name="Larimer J."/>
            <person name="McCowan C."/>
            <person name="Murphy C."/>
            <person name="Pearson M."/>
            <person name="Poon T.W."/>
            <person name="Priest M."/>
            <person name="Roberts A."/>
            <person name="Saif S."/>
            <person name="Shea T."/>
            <person name="Sykes S."/>
            <person name="Wortman J."/>
            <person name="Nusbaum C."/>
            <person name="Birren B."/>
        </authorList>
    </citation>
    <scope>NUCLEOTIDE SEQUENCE [LARGE SCALE GENOMIC DNA]</scope>
    <source>
        <strain evidence="1">APO3</strain>
    </source>
</reference>
<dbReference type="VEuPathDB" id="FungiDB:H257_03306"/>
<gene>
    <name evidence="1" type="ORF">H257_03306</name>
</gene>
<dbReference type="EMBL" id="KI913118">
    <property type="protein sequence ID" value="ETV85600.1"/>
    <property type="molecule type" value="Genomic_DNA"/>
</dbReference>
<dbReference type="STRING" id="112090.W4H0U0"/>
<organism evidence="1">
    <name type="scientific">Aphanomyces astaci</name>
    <name type="common">Crayfish plague agent</name>
    <dbReference type="NCBI Taxonomy" id="112090"/>
    <lineage>
        <taxon>Eukaryota</taxon>
        <taxon>Sar</taxon>
        <taxon>Stramenopiles</taxon>
        <taxon>Oomycota</taxon>
        <taxon>Saprolegniomycetes</taxon>
        <taxon>Saprolegniales</taxon>
        <taxon>Verrucalvaceae</taxon>
        <taxon>Aphanomyces</taxon>
    </lineage>
</organism>
<accession>W4H0U0</accession>
<name>W4H0U0_APHAT</name>
<sequence>MLPDDAGNSPSMNVANKARAGVSEFYKDMEILRGKEADSRNAMRGPHDKTDAEDYAVTSLSWYTCARMSEVLGLYGKDCFLAKSTTSQQDPDVRLECTFHDRKPESGNDRTYPLHHCQELWDRDICAKHHFDKSTEHVQTAMKHSFDEDLVFPQMTLLRKYSNLSASVCNCHAMSEGYVINILNEVIATMLRDVAFCLTPTSEQDKCDAIMKYPLDRIYVAEKEVLADAMSPDRKHLTGCPTTWIYKTHEHLSELVAPNDGGQLAMASVYKSYLEGIEARVMARINDMEARLLDRFGPPTNLPLHLEPRSDPSRGPNVQIGPTSNDPVLEARAMHLFKPVVQFTIEDKNNAITSVELAVTLCKKVVTALTAGDVEVFACLGDFAPTL</sequence>
<dbReference type="AlphaFoldDB" id="W4H0U0"/>
<protein>
    <submittedName>
        <fullName evidence="1">Uncharacterized protein</fullName>
    </submittedName>
</protein>
<proteinExistence type="predicted"/>
<dbReference type="OrthoDB" id="123561at2759"/>